<keyword evidence="4 9" id="KW-0812">Transmembrane</keyword>
<name>A0A9W7AGW6_9STRA</name>
<feature type="transmembrane region" description="Helical" evidence="9">
    <location>
        <begin position="15"/>
        <end position="33"/>
    </location>
</feature>
<dbReference type="PANTHER" id="PTHR13116">
    <property type="entry name" value="ER MEMBRANE PROTEIN COMPLEX SUBUNIT 3"/>
    <property type="match status" value="1"/>
</dbReference>
<evidence type="ECO:0000256" key="8">
    <source>
        <dbReference type="SAM" id="MobiDB-lite"/>
    </source>
</evidence>
<evidence type="ECO:0000256" key="9">
    <source>
        <dbReference type="SAM" id="Phobius"/>
    </source>
</evidence>
<feature type="region of interest" description="Disordered" evidence="8">
    <location>
        <begin position="252"/>
        <end position="272"/>
    </location>
</feature>
<dbReference type="SMART" id="SM01415">
    <property type="entry name" value="DUF106"/>
    <property type="match status" value="1"/>
</dbReference>
<keyword evidence="11" id="KW-1185">Reference proteome</keyword>
<keyword evidence="6 9" id="KW-0472">Membrane</keyword>
<evidence type="ECO:0000313" key="11">
    <source>
        <dbReference type="Proteomes" id="UP001165085"/>
    </source>
</evidence>
<evidence type="ECO:0000256" key="2">
    <source>
        <dbReference type="ARBA" id="ARBA00005376"/>
    </source>
</evidence>
<feature type="compositionally biased region" description="Basic residues" evidence="8">
    <location>
        <begin position="255"/>
        <end position="264"/>
    </location>
</feature>
<dbReference type="InterPro" id="IPR008568">
    <property type="entry name" value="EMC3"/>
</dbReference>
<dbReference type="EMBL" id="BRXY01000153">
    <property type="protein sequence ID" value="GMH72042.1"/>
    <property type="molecule type" value="Genomic_DNA"/>
</dbReference>
<dbReference type="OrthoDB" id="6745403at2759"/>
<reference evidence="11" key="1">
    <citation type="journal article" date="2023" name="Commun. Biol.">
        <title>Genome analysis of Parmales, the sister group of diatoms, reveals the evolutionary specialization of diatoms from phago-mixotrophs to photoautotrophs.</title>
        <authorList>
            <person name="Ban H."/>
            <person name="Sato S."/>
            <person name="Yoshikawa S."/>
            <person name="Yamada K."/>
            <person name="Nakamura Y."/>
            <person name="Ichinomiya M."/>
            <person name="Sato N."/>
            <person name="Blanc-Mathieu R."/>
            <person name="Endo H."/>
            <person name="Kuwata A."/>
            <person name="Ogata H."/>
        </authorList>
    </citation>
    <scope>NUCLEOTIDE SEQUENCE [LARGE SCALE GENOMIC DNA]</scope>
    <source>
        <strain evidence="11">NIES 3701</strain>
    </source>
</reference>
<organism evidence="10 11">
    <name type="scientific">Triparma strigata</name>
    <dbReference type="NCBI Taxonomy" id="1606541"/>
    <lineage>
        <taxon>Eukaryota</taxon>
        <taxon>Sar</taxon>
        <taxon>Stramenopiles</taxon>
        <taxon>Ochrophyta</taxon>
        <taxon>Bolidophyceae</taxon>
        <taxon>Parmales</taxon>
        <taxon>Triparmaceae</taxon>
        <taxon>Triparma</taxon>
    </lineage>
</organism>
<evidence type="ECO:0000256" key="3">
    <source>
        <dbReference type="ARBA" id="ARBA00020822"/>
    </source>
</evidence>
<evidence type="ECO:0000256" key="4">
    <source>
        <dbReference type="ARBA" id="ARBA00022692"/>
    </source>
</evidence>
<evidence type="ECO:0000256" key="1">
    <source>
        <dbReference type="ARBA" id="ARBA00004141"/>
    </source>
</evidence>
<accession>A0A9W7AGW6</accession>
<dbReference type="PIRSF" id="PIRSF010045">
    <property type="entry name" value="DUF850_TM_euk"/>
    <property type="match status" value="1"/>
</dbReference>
<dbReference type="Proteomes" id="UP001165085">
    <property type="component" value="Unassembled WGS sequence"/>
</dbReference>
<dbReference type="PANTHER" id="PTHR13116:SF5">
    <property type="entry name" value="ER MEMBRANE PROTEIN COMPLEX SUBUNIT 3"/>
    <property type="match status" value="1"/>
</dbReference>
<comment type="subcellular location">
    <subcellularLocation>
        <location evidence="1">Membrane</location>
        <topology evidence="1">Multi-pass membrane protein</topology>
    </subcellularLocation>
</comment>
<proteinExistence type="inferred from homology"/>
<dbReference type="AlphaFoldDB" id="A0A9W7AGW6"/>
<dbReference type="GO" id="GO:0034975">
    <property type="term" value="P:protein folding in endoplasmic reticulum"/>
    <property type="evidence" value="ECO:0007669"/>
    <property type="project" value="TreeGrafter"/>
</dbReference>
<evidence type="ECO:0000313" key="10">
    <source>
        <dbReference type="EMBL" id="GMH72042.1"/>
    </source>
</evidence>
<dbReference type="InterPro" id="IPR002809">
    <property type="entry name" value="EMC3/TMCO1"/>
</dbReference>
<evidence type="ECO:0000256" key="5">
    <source>
        <dbReference type="ARBA" id="ARBA00022989"/>
    </source>
</evidence>
<dbReference type="Pfam" id="PF01956">
    <property type="entry name" value="EMC3_TMCO1"/>
    <property type="match status" value="1"/>
</dbReference>
<gene>
    <name evidence="10" type="ORF">TrST_g2558</name>
</gene>
<protein>
    <recommendedName>
        <fullName evidence="3 7">ER membrane protein complex subunit 3</fullName>
    </recommendedName>
</protein>
<keyword evidence="5 9" id="KW-1133">Transmembrane helix</keyword>
<sequence>MSPQNIYLSPSIRDWVVLPLLLIMILTGLLRTLTSQLLRSPKPLKDLKLKTFLQRTSRLRSAGGFISRDRFTRKKSYYTQKNTGALQKEGPVLSSFSSEVKPTGGMPNPATAMEGMMGNASFMIQNMIMMNAISHFFSGYILVRVPFQLTEGFKPMFQKGIDLPTLSTSYVSSLSWYFLVMFGLRGVFRLIVGDPSPETLQSYAIQQSLGSGFANAQPFKHEQAFKSECEMLEIAKYRSVIEGSERELLGDMYPKGKRRGKKANRKDDIFGE</sequence>
<evidence type="ECO:0000256" key="7">
    <source>
        <dbReference type="PIRNR" id="PIRNR010045"/>
    </source>
</evidence>
<dbReference type="GO" id="GO:0072546">
    <property type="term" value="C:EMC complex"/>
    <property type="evidence" value="ECO:0007669"/>
    <property type="project" value="TreeGrafter"/>
</dbReference>
<evidence type="ECO:0000256" key="6">
    <source>
        <dbReference type="ARBA" id="ARBA00023136"/>
    </source>
</evidence>
<comment type="similarity">
    <text evidence="2 7">Belongs to the EMC3 family.</text>
</comment>
<comment type="caution">
    <text evidence="10">The sequence shown here is derived from an EMBL/GenBank/DDBJ whole genome shotgun (WGS) entry which is preliminary data.</text>
</comment>
<feature type="transmembrane region" description="Helical" evidence="9">
    <location>
        <begin position="122"/>
        <end position="143"/>
    </location>
</feature>